<reference evidence="2" key="1">
    <citation type="submission" date="2022-11" db="UniProtKB">
        <authorList>
            <consortium name="WormBaseParasite"/>
        </authorList>
    </citation>
    <scope>IDENTIFICATION</scope>
</reference>
<dbReference type="SUPFAM" id="SSF53474">
    <property type="entry name" value="alpha/beta-Hydrolases"/>
    <property type="match status" value="1"/>
</dbReference>
<proteinExistence type="predicted"/>
<dbReference type="InterPro" id="IPR029058">
    <property type="entry name" value="AB_hydrolase_fold"/>
</dbReference>
<evidence type="ECO:0000313" key="1">
    <source>
        <dbReference type="Proteomes" id="UP000887578"/>
    </source>
</evidence>
<organism evidence="1 2">
    <name type="scientific">Panagrolaimus davidi</name>
    <dbReference type="NCBI Taxonomy" id="227884"/>
    <lineage>
        <taxon>Eukaryota</taxon>
        <taxon>Metazoa</taxon>
        <taxon>Ecdysozoa</taxon>
        <taxon>Nematoda</taxon>
        <taxon>Chromadorea</taxon>
        <taxon>Rhabditida</taxon>
        <taxon>Tylenchina</taxon>
        <taxon>Panagrolaimomorpha</taxon>
        <taxon>Panagrolaimoidea</taxon>
        <taxon>Panagrolaimidae</taxon>
        <taxon>Panagrolaimus</taxon>
    </lineage>
</organism>
<dbReference type="AlphaFoldDB" id="A0A914PVG9"/>
<sequence>MREAKKRAAAGQKVYFSVNNFLPASMNNVYFEGVGHSRELHYLFNGILGLPMVPLVGDEAAAQKTYSDLFVTFAKTGIPSSGALTVPRLTSPSAIPNIQIYPSSYIQQDLWKDRTDFWDSIAATYGYDLPEQRKLF</sequence>
<dbReference type="Proteomes" id="UP000887578">
    <property type="component" value="Unplaced"/>
</dbReference>
<dbReference type="WBParaSite" id="PDA_v2.g18833.t1">
    <property type="protein sequence ID" value="PDA_v2.g18833.t1"/>
    <property type="gene ID" value="PDA_v2.g18833"/>
</dbReference>
<accession>A0A914PVG9</accession>
<evidence type="ECO:0000313" key="2">
    <source>
        <dbReference type="WBParaSite" id="PDA_v2.g18833.t1"/>
    </source>
</evidence>
<dbReference type="Gene3D" id="3.40.50.1820">
    <property type="entry name" value="alpha/beta hydrolase"/>
    <property type="match status" value="1"/>
</dbReference>
<name>A0A914PVG9_9BILA</name>
<keyword evidence="1" id="KW-1185">Reference proteome</keyword>
<protein>
    <submittedName>
        <fullName evidence="2">Carboxylesterase type B domain-containing protein</fullName>
    </submittedName>
</protein>